<evidence type="ECO:0000256" key="4">
    <source>
        <dbReference type="ARBA" id="ARBA00022807"/>
    </source>
</evidence>
<dbReference type="PANTHER" id="PTHR10183:SF379">
    <property type="entry name" value="CALPAIN-5"/>
    <property type="match status" value="1"/>
</dbReference>
<feature type="compositionally biased region" description="Gly residues" evidence="6">
    <location>
        <begin position="91"/>
        <end position="101"/>
    </location>
</feature>
<feature type="active site" evidence="5">
    <location>
        <position position="332"/>
    </location>
</feature>
<dbReference type="GO" id="GO:0006508">
    <property type="term" value="P:proteolysis"/>
    <property type="evidence" value="ECO:0007669"/>
    <property type="project" value="UniProtKB-KW"/>
</dbReference>
<name>A0AA41QBE9_9MICO</name>
<dbReference type="AlphaFoldDB" id="A0AA41QBE9"/>
<dbReference type="GO" id="GO:0004198">
    <property type="term" value="F:calcium-dependent cysteine-type endopeptidase activity"/>
    <property type="evidence" value="ECO:0007669"/>
    <property type="project" value="InterPro"/>
</dbReference>
<reference evidence="8" key="1">
    <citation type="submission" date="2022-01" db="EMBL/GenBank/DDBJ databases">
        <title>Antribacter sp. nov., isolated from Guizhou of China.</title>
        <authorList>
            <person name="Chengliang C."/>
            <person name="Ya Z."/>
        </authorList>
    </citation>
    <scope>NUCLEOTIDE SEQUENCE</scope>
    <source>
        <strain evidence="8">KLBMP 9083</strain>
    </source>
</reference>
<evidence type="ECO:0000256" key="1">
    <source>
        <dbReference type="ARBA" id="ARBA00007623"/>
    </source>
</evidence>
<gene>
    <name evidence="8" type="ORF">L1785_05085</name>
</gene>
<dbReference type="PANTHER" id="PTHR10183">
    <property type="entry name" value="CALPAIN"/>
    <property type="match status" value="1"/>
</dbReference>
<dbReference type="Pfam" id="PF00648">
    <property type="entry name" value="Peptidase_C2"/>
    <property type="match status" value="1"/>
</dbReference>
<dbReference type="InterPro" id="IPR022684">
    <property type="entry name" value="Calpain_cysteine_protease"/>
</dbReference>
<comment type="caution">
    <text evidence="8">The sequence shown here is derived from an EMBL/GenBank/DDBJ whole genome shotgun (WGS) entry which is preliminary data.</text>
</comment>
<dbReference type="RefSeq" id="WP_236088121.1">
    <property type="nucleotide sequence ID" value="NZ_JAKGSG010000020.1"/>
</dbReference>
<feature type="compositionally biased region" description="Basic and acidic residues" evidence="6">
    <location>
        <begin position="121"/>
        <end position="137"/>
    </location>
</feature>
<keyword evidence="9" id="KW-1185">Reference proteome</keyword>
<evidence type="ECO:0000313" key="9">
    <source>
        <dbReference type="Proteomes" id="UP001165405"/>
    </source>
</evidence>
<feature type="active site" evidence="5">
    <location>
        <position position="161"/>
    </location>
</feature>
<evidence type="ECO:0000256" key="6">
    <source>
        <dbReference type="SAM" id="MobiDB-lite"/>
    </source>
</evidence>
<dbReference type="InterPro" id="IPR001300">
    <property type="entry name" value="Peptidase_C2_calpain_cat"/>
</dbReference>
<dbReference type="InterPro" id="IPR038765">
    <property type="entry name" value="Papain-like_cys_pep_sf"/>
</dbReference>
<evidence type="ECO:0000256" key="2">
    <source>
        <dbReference type="ARBA" id="ARBA00022670"/>
    </source>
</evidence>
<feature type="domain" description="Calpain catalytic" evidence="7">
    <location>
        <begin position="134"/>
        <end position="342"/>
    </location>
</feature>
<dbReference type="PROSITE" id="PS50203">
    <property type="entry name" value="CALPAIN_CAT"/>
    <property type="match status" value="1"/>
</dbReference>
<keyword evidence="4 5" id="KW-0788">Thiol protease</keyword>
<evidence type="ECO:0000313" key="8">
    <source>
        <dbReference type="EMBL" id="MCF4120349.1"/>
    </source>
</evidence>
<sequence length="373" mass="38738">MSGMYGADVAQLRALGETMARGAETLESMLGQVGSQVVAAPWFGPSGDQFVEEWHSQHASSLRGAIAALEDAGRKAIANADAQERTSNELDGGGGGRGDGGYVSPDPSRGSGGDPSGGPGNKEKEPEGGGDLGKPEDIGQVPTDDAAINPNQIDQGSLADCWFLASAGAVAKQDPEWLREHMRYNAQDGTYTVTFYRDGEPVEITVEANVMSDAAGDPSGNPSWISVYEKAAAVFMGGEYGDIEYDDPATALEMITGKETDSADTDPFLPWSDPPSFSSIQDQLDSGKPVVASSKDGGGWFGDGPSDDEVVANHVYVVDGVSADGKTITLINPWGPSGGTGSDGNTKPGTITMTADEFYENFGSVTTGSSTRD</sequence>
<dbReference type="Proteomes" id="UP001165405">
    <property type="component" value="Unassembled WGS sequence"/>
</dbReference>
<comment type="similarity">
    <text evidence="1">Belongs to the peptidase C2 family.</text>
</comment>
<evidence type="ECO:0000259" key="7">
    <source>
        <dbReference type="PROSITE" id="PS50203"/>
    </source>
</evidence>
<protein>
    <submittedName>
        <fullName evidence="8">C2 family cysteine protease</fullName>
    </submittedName>
</protein>
<keyword evidence="2 5" id="KW-0645">Protease</keyword>
<dbReference type="Gene3D" id="1.10.287.1060">
    <property type="entry name" value="ESAT-6-like"/>
    <property type="match status" value="1"/>
</dbReference>
<proteinExistence type="inferred from homology"/>
<dbReference type="EMBL" id="JAKGSG010000020">
    <property type="protein sequence ID" value="MCF4120349.1"/>
    <property type="molecule type" value="Genomic_DNA"/>
</dbReference>
<evidence type="ECO:0000256" key="5">
    <source>
        <dbReference type="PROSITE-ProRule" id="PRU00239"/>
    </source>
</evidence>
<accession>A0AA41QBE9</accession>
<dbReference type="SUPFAM" id="SSF54001">
    <property type="entry name" value="Cysteine proteinases"/>
    <property type="match status" value="1"/>
</dbReference>
<feature type="active site" evidence="5">
    <location>
        <position position="314"/>
    </location>
</feature>
<keyword evidence="3 5" id="KW-0378">Hydrolase</keyword>
<evidence type="ECO:0000256" key="3">
    <source>
        <dbReference type="ARBA" id="ARBA00022801"/>
    </source>
</evidence>
<feature type="compositionally biased region" description="Gly residues" evidence="6">
    <location>
        <begin position="110"/>
        <end position="120"/>
    </location>
</feature>
<organism evidence="8 9">
    <name type="scientific">Antribacter soli</name>
    <dbReference type="NCBI Taxonomy" id="2910976"/>
    <lineage>
        <taxon>Bacteria</taxon>
        <taxon>Bacillati</taxon>
        <taxon>Actinomycetota</taxon>
        <taxon>Actinomycetes</taxon>
        <taxon>Micrococcales</taxon>
        <taxon>Promicromonosporaceae</taxon>
        <taxon>Antribacter</taxon>
    </lineage>
</organism>
<feature type="region of interest" description="Disordered" evidence="6">
    <location>
        <begin position="79"/>
        <end position="152"/>
    </location>
</feature>